<comment type="caution">
    <text evidence="7">The sequence shown here is derived from an EMBL/GenBank/DDBJ whole genome shotgun (WGS) entry which is preliminary data.</text>
</comment>
<gene>
    <name evidence="7" type="ORF">WICPIJ_007115</name>
</gene>
<evidence type="ECO:0000313" key="7">
    <source>
        <dbReference type="EMBL" id="KAH3681919.1"/>
    </source>
</evidence>
<evidence type="ECO:0000256" key="2">
    <source>
        <dbReference type="ARBA" id="ARBA00022448"/>
    </source>
</evidence>
<feature type="transmembrane region" description="Helical" evidence="6">
    <location>
        <begin position="520"/>
        <end position="539"/>
    </location>
</feature>
<keyword evidence="8" id="KW-1185">Reference proteome</keyword>
<dbReference type="InterPro" id="IPR002293">
    <property type="entry name" value="AA/rel_permease1"/>
</dbReference>
<protein>
    <recommendedName>
        <fullName evidence="9">GABA-specific permease</fullName>
    </recommendedName>
</protein>
<comment type="subcellular location">
    <subcellularLocation>
        <location evidence="1">Membrane</location>
        <topology evidence="1">Multi-pass membrane protein</topology>
    </subcellularLocation>
</comment>
<evidence type="ECO:0000313" key="8">
    <source>
        <dbReference type="Proteomes" id="UP000774326"/>
    </source>
</evidence>
<organism evidence="7 8">
    <name type="scientific">Wickerhamomyces pijperi</name>
    <name type="common">Yeast</name>
    <name type="synonym">Pichia pijperi</name>
    <dbReference type="NCBI Taxonomy" id="599730"/>
    <lineage>
        <taxon>Eukaryota</taxon>
        <taxon>Fungi</taxon>
        <taxon>Dikarya</taxon>
        <taxon>Ascomycota</taxon>
        <taxon>Saccharomycotina</taxon>
        <taxon>Saccharomycetes</taxon>
        <taxon>Phaffomycetales</taxon>
        <taxon>Wickerhamomycetaceae</taxon>
        <taxon>Wickerhamomyces</taxon>
    </lineage>
</organism>
<accession>A0A9P8TKA3</accession>
<evidence type="ECO:0008006" key="9">
    <source>
        <dbReference type="Google" id="ProtNLM"/>
    </source>
</evidence>
<feature type="transmembrane region" description="Helical" evidence="6">
    <location>
        <begin position="486"/>
        <end position="508"/>
    </location>
</feature>
<keyword evidence="4 6" id="KW-1133">Transmembrane helix</keyword>
<dbReference type="GO" id="GO:0022857">
    <property type="term" value="F:transmembrane transporter activity"/>
    <property type="evidence" value="ECO:0007669"/>
    <property type="project" value="InterPro"/>
</dbReference>
<feature type="transmembrane region" description="Helical" evidence="6">
    <location>
        <begin position="234"/>
        <end position="256"/>
    </location>
</feature>
<evidence type="ECO:0000256" key="5">
    <source>
        <dbReference type="ARBA" id="ARBA00023136"/>
    </source>
</evidence>
<keyword evidence="3 6" id="KW-0812">Transmembrane</keyword>
<feature type="transmembrane region" description="Helical" evidence="6">
    <location>
        <begin position="202"/>
        <end position="227"/>
    </location>
</feature>
<dbReference type="AlphaFoldDB" id="A0A9P8TKA3"/>
<feature type="transmembrane region" description="Helical" evidence="6">
    <location>
        <begin position="276"/>
        <end position="297"/>
    </location>
</feature>
<dbReference type="Pfam" id="PF13520">
    <property type="entry name" value="AA_permease_2"/>
    <property type="match status" value="1"/>
</dbReference>
<dbReference type="Proteomes" id="UP000774326">
    <property type="component" value="Unassembled WGS sequence"/>
</dbReference>
<evidence type="ECO:0000256" key="1">
    <source>
        <dbReference type="ARBA" id="ARBA00004141"/>
    </source>
</evidence>
<evidence type="ECO:0000256" key="4">
    <source>
        <dbReference type="ARBA" id="ARBA00022989"/>
    </source>
</evidence>
<evidence type="ECO:0000256" key="6">
    <source>
        <dbReference type="SAM" id="Phobius"/>
    </source>
</evidence>
<sequence>MKPQTSPVVTATDHNLYSTFSNGLRSITSHALNTDPKGLNVKTIRNVHDHQIIDPTGLDDDELLAKSGYRKELKRHFTAINVFGVSFSIMSILPSIASVYGQSITTGPSSAIWGWFVSSFFIFLISVSMSELASANPTSGGLFYWTYYYAPDALKIPLSFVVGNSNTIALTGALCSIDYGFAKEVLAVVYIAKDGNFEITNGITYGVFAACVVSHVATACVASYGVAKLQTTSVIANLLLCALFIVAMLVGARHSFAPGHWVMTNATNLSDWPEGWSWVMNSFMPAIWTIGAFDSCIHMSEEAINATKTVPFGIMSSVFSVWIIGFFIMIVSCFALQPDQVDSVINAESGQPMAQLIYNTLGKKWSIAFMVLIAVCQWLMGASTITATSRQIWAFARDNGLVFSSIIKVVNSKLKVPIRAIIFGGIFALIMGLLCLIGTTAANALFTLYVCGNYFAWQTPIMLRLYNQYFTSENLFVPGTFYLGPILSPIVNVSAVLFTNFTIIMAMFPAGPTVDKESMNYTVVITCGTWLLSIIYFYAYARKSYFGPRNTISEVEGFSADEESASDSINGKEVNAIDELIAEKQ</sequence>
<name>A0A9P8TKA3_WICPI</name>
<feature type="transmembrane region" description="Helical" evidence="6">
    <location>
        <begin position="112"/>
        <end position="135"/>
    </location>
</feature>
<reference evidence="7" key="2">
    <citation type="submission" date="2021-01" db="EMBL/GenBank/DDBJ databases">
        <authorList>
            <person name="Schikora-Tamarit M.A."/>
        </authorList>
    </citation>
    <scope>NUCLEOTIDE SEQUENCE</scope>
    <source>
        <strain evidence="7">CBS2887</strain>
    </source>
</reference>
<dbReference type="EMBL" id="JAEUBG010004155">
    <property type="protein sequence ID" value="KAH3681919.1"/>
    <property type="molecule type" value="Genomic_DNA"/>
</dbReference>
<dbReference type="GO" id="GO:0016020">
    <property type="term" value="C:membrane"/>
    <property type="evidence" value="ECO:0007669"/>
    <property type="project" value="UniProtKB-SubCell"/>
</dbReference>
<keyword evidence="5 6" id="KW-0472">Membrane</keyword>
<keyword evidence="2" id="KW-0813">Transport</keyword>
<feature type="transmembrane region" description="Helical" evidence="6">
    <location>
        <begin position="365"/>
        <end position="387"/>
    </location>
</feature>
<reference evidence="7" key="1">
    <citation type="journal article" date="2021" name="Open Biol.">
        <title>Shared evolutionary footprints suggest mitochondrial oxidative damage underlies multiple complex I losses in fungi.</title>
        <authorList>
            <person name="Schikora-Tamarit M.A."/>
            <person name="Marcet-Houben M."/>
            <person name="Nosek J."/>
            <person name="Gabaldon T."/>
        </authorList>
    </citation>
    <scope>NUCLEOTIDE SEQUENCE</scope>
    <source>
        <strain evidence="7">CBS2887</strain>
    </source>
</reference>
<proteinExistence type="predicted"/>
<dbReference type="PANTHER" id="PTHR45649:SF6">
    <property type="entry name" value="GABA-SPECIFIC PERMEASE"/>
    <property type="match status" value="1"/>
</dbReference>
<dbReference type="PANTHER" id="PTHR45649">
    <property type="entry name" value="AMINO-ACID PERMEASE BAT1"/>
    <property type="match status" value="1"/>
</dbReference>
<feature type="transmembrane region" description="Helical" evidence="6">
    <location>
        <begin position="446"/>
        <end position="466"/>
    </location>
</feature>
<feature type="transmembrane region" description="Helical" evidence="6">
    <location>
        <begin position="79"/>
        <end position="100"/>
    </location>
</feature>
<dbReference type="OrthoDB" id="4476201at2759"/>
<dbReference type="PIRSF" id="PIRSF006060">
    <property type="entry name" value="AA_transporter"/>
    <property type="match status" value="1"/>
</dbReference>
<dbReference type="Gene3D" id="1.20.1740.10">
    <property type="entry name" value="Amino acid/polyamine transporter I"/>
    <property type="match status" value="1"/>
</dbReference>
<feature type="transmembrane region" description="Helical" evidence="6">
    <location>
        <begin position="420"/>
        <end position="440"/>
    </location>
</feature>
<evidence type="ECO:0000256" key="3">
    <source>
        <dbReference type="ARBA" id="ARBA00022692"/>
    </source>
</evidence>
<feature type="transmembrane region" description="Helical" evidence="6">
    <location>
        <begin position="309"/>
        <end position="337"/>
    </location>
</feature>